<organism evidence="1 2">
    <name type="scientific">Operophtera brumata</name>
    <name type="common">Winter moth</name>
    <name type="synonym">Phalaena brumata</name>
    <dbReference type="NCBI Taxonomy" id="104452"/>
    <lineage>
        <taxon>Eukaryota</taxon>
        <taxon>Metazoa</taxon>
        <taxon>Ecdysozoa</taxon>
        <taxon>Arthropoda</taxon>
        <taxon>Hexapoda</taxon>
        <taxon>Insecta</taxon>
        <taxon>Pterygota</taxon>
        <taxon>Neoptera</taxon>
        <taxon>Endopterygota</taxon>
        <taxon>Lepidoptera</taxon>
        <taxon>Glossata</taxon>
        <taxon>Ditrysia</taxon>
        <taxon>Geometroidea</taxon>
        <taxon>Geometridae</taxon>
        <taxon>Larentiinae</taxon>
        <taxon>Operophtera</taxon>
    </lineage>
</organism>
<evidence type="ECO:0000313" key="1">
    <source>
        <dbReference type="EMBL" id="KOB74857.1"/>
    </source>
</evidence>
<proteinExistence type="predicted"/>
<name>A0A0L7LHD7_OPEBR</name>
<comment type="caution">
    <text evidence="1">The sequence shown here is derived from an EMBL/GenBank/DDBJ whole genome shotgun (WGS) entry which is preliminary data.</text>
</comment>
<dbReference type="EMBL" id="JTDY01001108">
    <property type="protein sequence ID" value="KOB74857.1"/>
    <property type="molecule type" value="Genomic_DNA"/>
</dbReference>
<accession>A0A0L7LHD7</accession>
<keyword evidence="2" id="KW-1185">Reference proteome</keyword>
<dbReference type="AlphaFoldDB" id="A0A0L7LHD7"/>
<dbReference type="Proteomes" id="UP000037510">
    <property type="component" value="Unassembled WGS sequence"/>
</dbReference>
<protein>
    <submittedName>
        <fullName evidence="1">Putative meiotic nuclear division 5-like protein A</fullName>
    </submittedName>
</protein>
<evidence type="ECO:0000313" key="2">
    <source>
        <dbReference type="Proteomes" id="UP000037510"/>
    </source>
</evidence>
<gene>
    <name evidence="1" type="ORF">OBRU01_08477</name>
</gene>
<dbReference type="STRING" id="104452.A0A0L7LHD7"/>
<sequence length="229" mass="25326">MDSCTGVEQDLDKALAKFSSLNDNANRMLQDVIDQVESLRREISNQPPNSPLSEPQSILVSDVANTIKQSNIESYTPPFQEWASQVTGVERACTFAILQRCAAALLEGDPSMALEWVEKRADQLTHSPLPFALHRMQALKVPNLPSSLHFLKELTRENNQFFSCLLLGLCRLIWEACSLLRLAPLSPLAGAVAAGCKVLPALHDIRAKMSHPHVIAAWSDDELPFEVSQ</sequence>
<reference evidence="1 2" key="1">
    <citation type="journal article" date="2015" name="Genome Biol. Evol.">
        <title>The genome of winter moth (Operophtera brumata) provides a genomic perspective on sexual dimorphism and phenology.</title>
        <authorList>
            <person name="Derks M.F."/>
            <person name="Smit S."/>
            <person name="Salis L."/>
            <person name="Schijlen E."/>
            <person name="Bossers A."/>
            <person name="Mateman C."/>
            <person name="Pijl A.S."/>
            <person name="de Ridder D."/>
            <person name="Groenen M.A."/>
            <person name="Visser M.E."/>
            <person name="Megens H.J."/>
        </authorList>
    </citation>
    <scope>NUCLEOTIDE SEQUENCE [LARGE SCALE GENOMIC DNA]</scope>
    <source>
        <strain evidence="1">WM2013NL</strain>
        <tissue evidence="1">Head and thorax</tissue>
    </source>
</reference>